<dbReference type="CDD" id="cd17323">
    <property type="entry name" value="MFS_Tpo1_MDR_like"/>
    <property type="match status" value="1"/>
</dbReference>
<dbReference type="PROSITE" id="PS00216">
    <property type="entry name" value="SUGAR_TRANSPORT_1"/>
    <property type="match status" value="1"/>
</dbReference>
<dbReference type="Proteomes" id="UP000509510">
    <property type="component" value="Chromosome II"/>
</dbReference>
<feature type="transmembrane region" description="Helical" evidence="6">
    <location>
        <begin position="380"/>
        <end position="404"/>
    </location>
</feature>
<reference evidence="9" key="1">
    <citation type="submission" date="2020-06" db="EMBL/GenBank/DDBJ databases">
        <title>A chromosome-scale genome assembly of Talaromyces rugulosus W13939.</title>
        <authorList>
            <person name="Wang B."/>
            <person name="Guo L."/>
            <person name="Ye K."/>
            <person name="Wang L."/>
        </authorList>
    </citation>
    <scope>NUCLEOTIDE SEQUENCE [LARGE SCALE GENOMIC DNA]</scope>
    <source>
        <strain evidence="9">W13939</strain>
    </source>
</reference>
<sequence>MPSSNTEKPVHDHNQSPSVSTDDYESEVEIEPIQSRRQQQQQQQQQHHRHHEYPEVIGTGDGLLTPQISRLSQTNSLARKTTSIGTTGTTDPNFEVDWTDENDPENPWNWPLPYKAMCISFLSWNTLVIVLFSTSYTSGTEQIASEFNISETIVTLGLTFYLIGLAAGSVVMAPLSEIYGRKPVSVISLVVFNIMIIPCAVTHSIAVLIVFRFIGAFAGSVMISSAPGMVADLVPHKNRALAFSIWSLGPINGPVLGPIIGGFVSQYLGWRWSCWISLMLGAVALVFSCIMKETYAPVLLRKKAARMRKETDDSRWWCRYDYKVALKETMKTNLGRPFVMAALEPICIFWNLYIGVVYGILYLCFTSYPIVFRGIRGWSLGISGLAFLGIGLGAVLTIACEPLLRRMIQSHPKDPETGEVHPEAMVSAVCLGSILIPTGELWFAWTCAPATIPWAVPMVAGIFFGAGNTAVFIYASNYLTHSYGIFAASALAGNSVIRSVLGGIMPLVGTYMYNNLGPNWAGTLLGLLEVACIPIPFIFWKYGHIIRQKSTFIRMMQEDQRRLNGKKKIRALNDEAQAAAEADNKDGVNIFASGVKSDDIEKGQA</sequence>
<evidence type="ECO:0000256" key="2">
    <source>
        <dbReference type="ARBA" id="ARBA00022692"/>
    </source>
</evidence>
<dbReference type="AlphaFoldDB" id="A0A7H8QQG9"/>
<comment type="subcellular location">
    <subcellularLocation>
        <location evidence="1">Membrane</location>
        <topology evidence="1">Multi-pass membrane protein</topology>
    </subcellularLocation>
</comment>
<dbReference type="GO" id="GO:0022857">
    <property type="term" value="F:transmembrane transporter activity"/>
    <property type="evidence" value="ECO:0007669"/>
    <property type="project" value="InterPro"/>
</dbReference>
<feature type="transmembrane region" description="Helical" evidence="6">
    <location>
        <begin position="451"/>
        <end position="473"/>
    </location>
</feature>
<evidence type="ECO:0000313" key="8">
    <source>
        <dbReference type="EMBL" id="QKX56200.1"/>
    </source>
</evidence>
<dbReference type="GO" id="GO:0042908">
    <property type="term" value="P:xenobiotic transport"/>
    <property type="evidence" value="ECO:0007669"/>
    <property type="project" value="UniProtKB-ARBA"/>
</dbReference>
<evidence type="ECO:0000259" key="7">
    <source>
        <dbReference type="PROSITE" id="PS50850"/>
    </source>
</evidence>
<dbReference type="PROSITE" id="PS50850">
    <property type="entry name" value="MFS"/>
    <property type="match status" value="1"/>
</dbReference>
<dbReference type="OrthoDB" id="3365399at2759"/>
<proteinExistence type="predicted"/>
<dbReference type="Gene3D" id="1.20.1250.20">
    <property type="entry name" value="MFS general substrate transporter like domains"/>
    <property type="match status" value="1"/>
</dbReference>
<evidence type="ECO:0000256" key="1">
    <source>
        <dbReference type="ARBA" id="ARBA00004141"/>
    </source>
</evidence>
<accession>A0A7H8QQG9</accession>
<feature type="compositionally biased region" description="Low complexity" evidence="5">
    <location>
        <begin position="36"/>
        <end position="45"/>
    </location>
</feature>
<evidence type="ECO:0000256" key="6">
    <source>
        <dbReference type="SAM" id="Phobius"/>
    </source>
</evidence>
<name>A0A7H8QQG9_TALRU</name>
<dbReference type="KEGG" id="trg:TRUGW13939_03300"/>
<gene>
    <name evidence="8" type="ORF">TRUGW13939_03300</name>
</gene>
<feature type="region of interest" description="Disordered" evidence="5">
    <location>
        <begin position="1"/>
        <end position="51"/>
    </location>
</feature>
<feature type="transmembrane region" description="Helical" evidence="6">
    <location>
        <begin position="270"/>
        <end position="291"/>
    </location>
</feature>
<feature type="transmembrane region" description="Helical" evidence="6">
    <location>
        <begin position="114"/>
        <end position="133"/>
    </location>
</feature>
<keyword evidence="2 6" id="KW-0812">Transmembrane</keyword>
<dbReference type="EMBL" id="CP055899">
    <property type="protein sequence ID" value="QKX56200.1"/>
    <property type="molecule type" value="Genomic_DNA"/>
</dbReference>
<feature type="transmembrane region" description="Helical" evidence="6">
    <location>
        <begin position="187"/>
        <end position="211"/>
    </location>
</feature>
<dbReference type="GeneID" id="55990805"/>
<dbReference type="SUPFAM" id="SSF103473">
    <property type="entry name" value="MFS general substrate transporter"/>
    <property type="match status" value="1"/>
</dbReference>
<evidence type="ECO:0000256" key="3">
    <source>
        <dbReference type="ARBA" id="ARBA00022989"/>
    </source>
</evidence>
<keyword evidence="3 6" id="KW-1133">Transmembrane helix</keyword>
<dbReference type="InterPro" id="IPR005829">
    <property type="entry name" value="Sugar_transporter_CS"/>
</dbReference>
<dbReference type="InterPro" id="IPR011701">
    <property type="entry name" value="MFS"/>
</dbReference>
<dbReference type="InterPro" id="IPR020846">
    <property type="entry name" value="MFS_dom"/>
</dbReference>
<feature type="transmembrane region" description="Helical" evidence="6">
    <location>
        <begin position="241"/>
        <end position="264"/>
    </location>
</feature>
<dbReference type="Pfam" id="PF07690">
    <property type="entry name" value="MFS_1"/>
    <property type="match status" value="1"/>
</dbReference>
<dbReference type="FunFam" id="1.20.1250.20:FF:000011">
    <property type="entry name" value="MFS multidrug transporter, putative"/>
    <property type="match status" value="1"/>
</dbReference>
<evidence type="ECO:0000313" key="9">
    <source>
        <dbReference type="Proteomes" id="UP000509510"/>
    </source>
</evidence>
<dbReference type="PANTHER" id="PTHR23502">
    <property type="entry name" value="MAJOR FACILITATOR SUPERFAMILY"/>
    <property type="match status" value="1"/>
</dbReference>
<protein>
    <recommendedName>
        <fullName evidence="7">Major facilitator superfamily (MFS) profile domain-containing protein</fullName>
    </recommendedName>
</protein>
<evidence type="ECO:0000256" key="5">
    <source>
        <dbReference type="SAM" id="MobiDB-lite"/>
    </source>
</evidence>
<dbReference type="RefSeq" id="XP_035342378.1">
    <property type="nucleotide sequence ID" value="XM_035486485.1"/>
</dbReference>
<feature type="transmembrane region" description="Helical" evidence="6">
    <location>
        <begin position="485"/>
        <end position="508"/>
    </location>
</feature>
<feature type="transmembrane region" description="Helical" evidence="6">
    <location>
        <begin position="520"/>
        <end position="540"/>
    </location>
</feature>
<dbReference type="InterPro" id="IPR036259">
    <property type="entry name" value="MFS_trans_sf"/>
</dbReference>
<evidence type="ECO:0000256" key="4">
    <source>
        <dbReference type="ARBA" id="ARBA00023136"/>
    </source>
</evidence>
<organism evidence="8 9">
    <name type="scientific">Talaromyces rugulosus</name>
    <name type="common">Penicillium rugulosum</name>
    <dbReference type="NCBI Taxonomy" id="121627"/>
    <lineage>
        <taxon>Eukaryota</taxon>
        <taxon>Fungi</taxon>
        <taxon>Dikarya</taxon>
        <taxon>Ascomycota</taxon>
        <taxon>Pezizomycotina</taxon>
        <taxon>Eurotiomycetes</taxon>
        <taxon>Eurotiomycetidae</taxon>
        <taxon>Eurotiales</taxon>
        <taxon>Trichocomaceae</taxon>
        <taxon>Talaromyces</taxon>
        <taxon>Talaromyces sect. Islandici</taxon>
    </lineage>
</organism>
<feature type="transmembrane region" description="Helical" evidence="6">
    <location>
        <begin position="424"/>
        <end position="445"/>
    </location>
</feature>
<dbReference type="GO" id="GO:0005886">
    <property type="term" value="C:plasma membrane"/>
    <property type="evidence" value="ECO:0007669"/>
    <property type="project" value="TreeGrafter"/>
</dbReference>
<keyword evidence="4 6" id="KW-0472">Membrane</keyword>
<keyword evidence="9" id="KW-1185">Reference proteome</keyword>
<feature type="domain" description="Major facilitator superfamily (MFS) profile" evidence="7">
    <location>
        <begin position="112"/>
        <end position="544"/>
    </location>
</feature>
<dbReference type="PANTHER" id="PTHR23502:SF12">
    <property type="entry name" value="MULTIDRUG TRANSPORTER, PUTATIVE (AFU_ORTHOLOGUE AFUA_1G06440)-RELATED"/>
    <property type="match status" value="1"/>
</dbReference>
<dbReference type="GO" id="GO:0140115">
    <property type="term" value="P:export across plasma membrane"/>
    <property type="evidence" value="ECO:0007669"/>
    <property type="project" value="UniProtKB-ARBA"/>
</dbReference>
<feature type="transmembrane region" description="Helical" evidence="6">
    <location>
        <begin position="153"/>
        <end position="175"/>
    </location>
</feature>
<feature type="transmembrane region" description="Helical" evidence="6">
    <location>
        <begin position="346"/>
        <end position="368"/>
    </location>
</feature>
<feature type="transmembrane region" description="Helical" evidence="6">
    <location>
        <begin position="217"/>
        <end position="234"/>
    </location>
</feature>